<feature type="compositionally biased region" description="Polar residues" evidence="3">
    <location>
        <begin position="195"/>
        <end position="210"/>
    </location>
</feature>
<evidence type="ECO:0000259" key="4">
    <source>
        <dbReference type="PROSITE" id="PS50961"/>
    </source>
</evidence>
<feature type="region of interest" description="Disordered" evidence="3">
    <location>
        <begin position="608"/>
        <end position="700"/>
    </location>
</feature>
<feature type="compositionally biased region" description="Low complexity" evidence="3">
    <location>
        <begin position="50"/>
        <end position="59"/>
    </location>
</feature>
<dbReference type="Proteomes" id="UP001148786">
    <property type="component" value="Unassembled WGS sequence"/>
</dbReference>
<evidence type="ECO:0000256" key="2">
    <source>
        <dbReference type="PROSITE-ProRule" id="PRU00332"/>
    </source>
</evidence>
<dbReference type="PANTHER" id="PTHR22792">
    <property type="entry name" value="LUPUS LA PROTEIN-RELATED"/>
    <property type="match status" value="1"/>
</dbReference>
<feature type="compositionally biased region" description="Basic and acidic residues" evidence="3">
    <location>
        <begin position="662"/>
        <end position="672"/>
    </location>
</feature>
<dbReference type="Pfam" id="PF05383">
    <property type="entry name" value="La"/>
    <property type="match status" value="1"/>
</dbReference>
<keyword evidence="6" id="KW-1185">Reference proteome</keyword>
<feature type="region of interest" description="Disordered" evidence="3">
    <location>
        <begin position="138"/>
        <end position="363"/>
    </location>
</feature>
<sequence length="1035" mass="110829">MVAPTAAKPPPLSYAERAKKAQNIKSPISAPPPQRVPNLPTNPVAPANISSTSTTTTSTALPISSSRSADDVPNSSSLLTTRSSSPVPQAGTISAAVPALTSSSDLAVKALNIVTANASSPSKNVWQVRREQMAALVQKPATSSSGQPVSTAVNGAKSGKSSRGSPVEDDPFVVRMPEHLARPAQQEDWPEVGKSISTSTSTERSVNGTPKKSGEKPKWVPIPAEEMQAAADAASKRRKNSLHPSQGGTPPRTRTHSGRTSASHSATHSRVQSRSGSLQSSPRVPRGRRLPPADEPVTSINGAPEPEQQPTTPNHPTPPQPQYEPYQPAYQLPHQPPLHPSASVFYPQNGTSPHPPPPPMYPSPNSHYSPYPVYGTGPYDYSPQGPSFAPPYVPWHRHSPSLSGQHSPVYPPPPMQGYVGPVREKMIFGSINAPSPAPLDPNNSQDGDVVEKAFATFAIGVDKKEPIPARLRSKTRDGASRHNEKAEELPRPTEKKWKFGTTSSTPPVNGQIPLPPENQLQRAVTVPAVPAAQAPYVLEPVGNTSFIVSQPSPLQAPIPVPLSGQPPPLSLQHGQHSAPTIDPDLEVKDFGFGFGDASGTGYATLMEKESRHARQLEQEHERERERERERQQVLAASDDSADADSGKEVVEGSSGPNGVRGPDLREQRDHLGGGRGRRGFLGNARGGYDRGGRRGRGGMNGFTRGYVRGGYNHTRGAGVGGPQRTPPFTVTPPPHFQPLPLDGGLPPPPMPHGAPGPGGYYPPPRQQLPGAIFLPPGFEGYPPPPPLPPHISQQHGQQSPGLMPPPPPPMGGHPQAPPMPVPLSPISFPLDPTRFYLLGQLEYYLSPQNMAQDFFLRQQMDSKGWIPIQLFASFNRVRQLTMDAQLVRDVLTLSSMVQVHENMVRMGAWESFVLPDAAPSTVEEHPVPYPYQQPGPYYVGEGAPPGMMQHSQQVPGHPQAEQNRHVLPPNSDVPMEAFAPADGGAKADSSQSMPAVNGHGHGIDHGHGQVEEEEDDDVEFVMGHAGGSWPPERPS</sequence>
<dbReference type="PANTHER" id="PTHR22792:SF132">
    <property type="entry name" value="LA-RELATED PROTEIN 1"/>
    <property type="match status" value="1"/>
</dbReference>
<evidence type="ECO:0000313" key="5">
    <source>
        <dbReference type="EMBL" id="KAJ3513149.1"/>
    </source>
</evidence>
<dbReference type="GO" id="GO:0005829">
    <property type="term" value="C:cytosol"/>
    <property type="evidence" value="ECO:0007669"/>
    <property type="project" value="TreeGrafter"/>
</dbReference>
<evidence type="ECO:0000256" key="1">
    <source>
        <dbReference type="ARBA" id="ARBA00022884"/>
    </source>
</evidence>
<dbReference type="AlphaFoldDB" id="A0A9W8MYG5"/>
<feature type="domain" description="HTH La-type RNA-binding" evidence="4">
    <location>
        <begin position="827"/>
        <end position="916"/>
    </location>
</feature>
<feature type="region of interest" description="Disordered" evidence="3">
    <location>
        <begin position="980"/>
        <end position="1016"/>
    </location>
</feature>
<dbReference type="InterPro" id="IPR036388">
    <property type="entry name" value="WH-like_DNA-bd_sf"/>
</dbReference>
<feature type="compositionally biased region" description="Pro residues" evidence="3">
    <location>
        <begin position="745"/>
        <end position="766"/>
    </location>
</feature>
<dbReference type="GO" id="GO:0003723">
    <property type="term" value="F:RNA binding"/>
    <property type="evidence" value="ECO:0007669"/>
    <property type="project" value="UniProtKB-UniRule"/>
</dbReference>
<dbReference type="GO" id="GO:0045727">
    <property type="term" value="P:positive regulation of translation"/>
    <property type="evidence" value="ECO:0007669"/>
    <property type="project" value="TreeGrafter"/>
</dbReference>
<proteinExistence type="predicted"/>
<feature type="compositionally biased region" description="Pro residues" evidence="3">
    <location>
        <begin position="313"/>
        <end position="322"/>
    </location>
</feature>
<feature type="region of interest" description="Disordered" evidence="3">
    <location>
        <begin position="1"/>
        <end position="90"/>
    </location>
</feature>
<feature type="compositionally biased region" description="Basic and acidic residues" evidence="3">
    <location>
        <begin position="474"/>
        <end position="497"/>
    </location>
</feature>
<feature type="compositionally biased region" description="Basic and acidic residues" evidence="3">
    <location>
        <begin position="1001"/>
        <end position="1010"/>
    </location>
</feature>
<dbReference type="InterPro" id="IPR006630">
    <property type="entry name" value="La_HTH"/>
</dbReference>
<feature type="compositionally biased region" description="Low complexity" evidence="3">
    <location>
        <begin position="767"/>
        <end position="780"/>
    </location>
</feature>
<feature type="region of interest" description="Disordered" evidence="3">
    <location>
        <begin position="943"/>
        <end position="964"/>
    </location>
</feature>
<feature type="region of interest" description="Disordered" evidence="3">
    <location>
        <begin position="743"/>
        <end position="821"/>
    </location>
</feature>
<name>A0A9W8MYG5_9AGAR</name>
<dbReference type="InterPro" id="IPR045180">
    <property type="entry name" value="La_dom_prot"/>
</dbReference>
<comment type="caution">
    <text evidence="5">The sequence shown here is derived from an EMBL/GenBank/DDBJ whole genome shotgun (WGS) entry which is preliminary data.</text>
</comment>
<dbReference type="Gene3D" id="1.10.10.10">
    <property type="entry name" value="Winged helix-like DNA-binding domain superfamily/Winged helix DNA-binding domain"/>
    <property type="match status" value="1"/>
</dbReference>
<feature type="compositionally biased region" description="Low complexity" evidence="3">
    <location>
        <begin position="323"/>
        <end position="333"/>
    </location>
</feature>
<protein>
    <recommendedName>
        <fullName evidence="4">HTH La-type RNA-binding domain-containing protein</fullName>
    </recommendedName>
</protein>
<dbReference type="CDD" id="cd07323">
    <property type="entry name" value="LAM"/>
    <property type="match status" value="1"/>
</dbReference>
<dbReference type="SUPFAM" id="SSF46785">
    <property type="entry name" value="Winged helix' DNA-binding domain"/>
    <property type="match status" value="1"/>
</dbReference>
<dbReference type="OrthoDB" id="340227at2759"/>
<accession>A0A9W8MYG5</accession>
<dbReference type="GO" id="GO:0010494">
    <property type="term" value="C:cytoplasmic stress granule"/>
    <property type="evidence" value="ECO:0007669"/>
    <property type="project" value="TreeGrafter"/>
</dbReference>
<dbReference type="SMART" id="SM00715">
    <property type="entry name" value="LA"/>
    <property type="match status" value="1"/>
</dbReference>
<keyword evidence="1 2" id="KW-0694">RNA-binding</keyword>
<dbReference type="EMBL" id="JANKHO010000215">
    <property type="protein sequence ID" value="KAJ3513149.1"/>
    <property type="molecule type" value="Genomic_DNA"/>
</dbReference>
<evidence type="ECO:0000256" key="3">
    <source>
        <dbReference type="SAM" id="MobiDB-lite"/>
    </source>
</evidence>
<dbReference type="PROSITE" id="PS50961">
    <property type="entry name" value="HTH_LA"/>
    <property type="match status" value="1"/>
</dbReference>
<feature type="compositionally biased region" description="Polar residues" evidence="3">
    <location>
        <begin position="258"/>
        <end position="282"/>
    </location>
</feature>
<reference evidence="5" key="1">
    <citation type="submission" date="2022-07" db="EMBL/GenBank/DDBJ databases">
        <title>Genome Sequence of Agrocybe chaxingu.</title>
        <authorList>
            <person name="Buettner E."/>
        </authorList>
    </citation>
    <scope>NUCLEOTIDE SEQUENCE</scope>
    <source>
        <strain evidence="5">MP-N11</strain>
    </source>
</reference>
<feature type="compositionally biased region" description="Basic and acidic residues" evidence="3">
    <location>
        <begin position="608"/>
        <end position="631"/>
    </location>
</feature>
<organism evidence="5 6">
    <name type="scientific">Agrocybe chaxingu</name>
    <dbReference type="NCBI Taxonomy" id="84603"/>
    <lineage>
        <taxon>Eukaryota</taxon>
        <taxon>Fungi</taxon>
        <taxon>Dikarya</taxon>
        <taxon>Basidiomycota</taxon>
        <taxon>Agaricomycotina</taxon>
        <taxon>Agaricomycetes</taxon>
        <taxon>Agaricomycetidae</taxon>
        <taxon>Agaricales</taxon>
        <taxon>Agaricineae</taxon>
        <taxon>Strophariaceae</taxon>
        <taxon>Agrocybe</taxon>
    </lineage>
</organism>
<feature type="region of interest" description="Disordered" evidence="3">
    <location>
        <begin position="472"/>
        <end position="509"/>
    </location>
</feature>
<feature type="compositionally biased region" description="Polar residues" evidence="3">
    <location>
        <begin position="140"/>
        <end position="164"/>
    </location>
</feature>
<feature type="compositionally biased region" description="Low complexity" evidence="3">
    <location>
        <begin position="75"/>
        <end position="85"/>
    </location>
</feature>
<feature type="compositionally biased region" description="Pro residues" evidence="3">
    <location>
        <begin position="802"/>
        <end position="821"/>
    </location>
</feature>
<feature type="compositionally biased region" description="Pro residues" evidence="3">
    <location>
        <begin position="353"/>
        <end position="362"/>
    </location>
</feature>
<evidence type="ECO:0000313" key="6">
    <source>
        <dbReference type="Proteomes" id="UP001148786"/>
    </source>
</evidence>
<dbReference type="InterPro" id="IPR036390">
    <property type="entry name" value="WH_DNA-bd_sf"/>
</dbReference>
<gene>
    <name evidence="5" type="ORF">NLJ89_g3116</name>
</gene>